<dbReference type="EMBL" id="LXQA010632430">
    <property type="protein sequence ID" value="MCI63182.1"/>
    <property type="molecule type" value="Genomic_DNA"/>
</dbReference>
<name>A0A392TQD3_9FABA</name>
<proteinExistence type="predicted"/>
<evidence type="ECO:0000313" key="1">
    <source>
        <dbReference type="EMBL" id="MCI63182.1"/>
    </source>
</evidence>
<dbReference type="AlphaFoldDB" id="A0A392TQD3"/>
<dbReference type="Proteomes" id="UP000265520">
    <property type="component" value="Unassembled WGS sequence"/>
</dbReference>
<organism evidence="1 2">
    <name type="scientific">Trifolium medium</name>
    <dbReference type="NCBI Taxonomy" id="97028"/>
    <lineage>
        <taxon>Eukaryota</taxon>
        <taxon>Viridiplantae</taxon>
        <taxon>Streptophyta</taxon>
        <taxon>Embryophyta</taxon>
        <taxon>Tracheophyta</taxon>
        <taxon>Spermatophyta</taxon>
        <taxon>Magnoliopsida</taxon>
        <taxon>eudicotyledons</taxon>
        <taxon>Gunneridae</taxon>
        <taxon>Pentapetalae</taxon>
        <taxon>rosids</taxon>
        <taxon>fabids</taxon>
        <taxon>Fabales</taxon>
        <taxon>Fabaceae</taxon>
        <taxon>Papilionoideae</taxon>
        <taxon>50 kb inversion clade</taxon>
        <taxon>NPAAA clade</taxon>
        <taxon>Hologalegina</taxon>
        <taxon>IRL clade</taxon>
        <taxon>Trifolieae</taxon>
        <taxon>Trifolium</taxon>
    </lineage>
</organism>
<reference evidence="1 2" key="1">
    <citation type="journal article" date="2018" name="Front. Plant Sci.">
        <title>Red Clover (Trifolium pratense) and Zigzag Clover (T. medium) - A Picture of Genomic Similarities and Differences.</title>
        <authorList>
            <person name="Dluhosova J."/>
            <person name="Istvanek J."/>
            <person name="Nedelnik J."/>
            <person name="Repkova J."/>
        </authorList>
    </citation>
    <scope>NUCLEOTIDE SEQUENCE [LARGE SCALE GENOMIC DNA]</scope>
    <source>
        <strain evidence="2">cv. 10/8</strain>
        <tissue evidence="1">Leaf</tissue>
    </source>
</reference>
<sequence>NDFRNLSAMEDDFLIFPSDIFAEAEALKAKSGDAIDKLSQIIKKKVENRGMEAVRMMLESVERANVKRLTLTPHYDPRVVEFVEND</sequence>
<evidence type="ECO:0000313" key="2">
    <source>
        <dbReference type="Proteomes" id="UP000265520"/>
    </source>
</evidence>
<feature type="non-terminal residue" evidence="1">
    <location>
        <position position="86"/>
    </location>
</feature>
<comment type="caution">
    <text evidence="1">The sequence shown here is derived from an EMBL/GenBank/DDBJ whole genome shotgun (WGS) entry which is preliminary data.</text>
</comment>
<feature type="non-terminal residue" evidence="1">
    <location>
        <position position="1"/>
    </location>
</feature>
<accession>A0A392TQD3</accession>
<protein>
    <submittedName>
        <fullName evidence="1">Uncharacterized protein</fullName>
    </submittedName>
</protein>
<keyword evidence="2" id="KW-1185">Reference proteome</keyword>